<dbReference type="InterPro" id="IPR007684">
    <property type="entry name" value="Znf_Ogr/Delta"/>
</dbReference>
<evidence type="ECO:0000313" key="3">
    <source>
        <dbReference type="EMBL" id="MVF03288.1"/>
    </source>
</evidence>
<evidence type="ECO:0000313" key="4">
    <source>
        <dbReference type="Proteomes" id="UP000443014"/>
    </source>
</evidence>
<dbReference type="Proteomes" id="UP000443014">
    <property type="component" value="Unassembled WGS sequence"/>
</dbReference>
<dbReference type="EMBL" id="JAVIPQ010000435">
    <property type="protein sequence ID" value="MDQ9558860.1"/>
    <property type="molecule type" value="Genomic_DNA"/>
</dbReference>
<dbReference type="Proteomes" id="UP001234811">
    <property type="component" value="Unassembled WGS sequence"/>
</dbReference>
<sequence>MAFRCPRCGAVAKTRTSEEMSNITRRSYHQCNNMLCGCTFTTTTTLERYICTPNPPDLSDGFRIPRQAFPSSHYGTDQLPLNL</sequence>
<organism evidence="3 4">
    <name type="scientific">Serratia marcescens</name>
    <dbReference type="NCBI Taxonomy" id="615"/>
    <lineage>
        <taxon>Bacteria</taxon>
        <taxon>Pseudomonadati</taxon>
        <taxon>Pseudomonadota</taxon>
        <taxon>Gammaproteobacteria</taxon>
        <taxon>Enterobacterales</taxon>
        <taxon>Yersiniaceae</taxon>
        <taxon>Serratia</taxon>
    </lineage>
</organism>
<name>A0ABD6HN69_SERMA</name>
<feature type="domain" description="Zinc finger Ogr/Delta-type" evidence="1">
    <location>
        <begin position="4"/>
        <end position="50"/>
    </location>
</feature>
<dbReference type="Pfam" id="PF04606">
    <property type="entry name" value="Ogr_Delta"/>
    <property type="match status" value="1"/>
</dbReference>
<evidence type="ECO:0000313" key="5">
    <source>
        <dbReference type="Proteomes" id="UP001234811"/>
    </source>
</evidence>
<accession>A0ABD6HN69</accession>
<evidence type="ECO:0000259" key="1">
    <source>
        <dbReference type="Pfam" id="PF04606"/>
    </source>
</evidence>
<gene>
    <name evidence="3" type="ORF">GMA22_08480</name>
    <name evidence="2" type="ORF">RF091_25560</name>
</gene>
<reference evidence="2 5" key="2">
    <citation type="submission" date="2023-07" db="EMBL/GenBank/DDBJ databases">
        <title>Pathogens genome sequencing project 196.</title>
        <authorList>
            <person name="Cao X."/>
        </authorList>
    </citation>
    <scope>NUCLEOTIDE SEQUENCE [LARGE SCALE GENOMIC DNA]</scope>
    <source>
        <strain evidence="2 5">SM41</strain>
    </source>
</reference>
<proteinExistence type="predicted"/>
<evidence type="ECO:0000313" key="2">
    <source>
        <dbReference type="EMBL" id="MDQ9558860.1"/>
    </source>
</evidence>
<dbReference type="RefSeq" id="WP_072269954.1">
    <property type="nucleotide sequence ID" value="NZ_CP047685.1"/>
</dbReference>
<dbReference type="EMBL" id="WNKC01000002">
    <property type="protein sequence ID" value="MVF03288.1"/>
    <property type="molecule type" value="Genomic_DNA"/>
</dbReference>
<dbReference type="AlphaFoldDB" id="A0ABD6HN69"/>
<protein>
    <submittedName>
        <fullName evidence="2">Ogr/Delta-like zinc finger family protein</fullName>
    </submittedName>
</protein>
<comment type="caution">
    <text evidence="3">The sequence shown here is derived from an EMBL/GenBank/DDBJ whole genome shotgun (WGS) entry which is preliminary data.</text>
</comment>
<reference evidence="3 4" key="1">
    <citation type="submission" date="2019-11" db="EMBL/GenBank/DDBJ databases">
        <title>Whole genome sequence of a plant growth promoting strain Serratia marcescens BTL07 isolated from the rhizoplane of Chili (Capsicum annuum).</title>
        <authorList>
            <person name="Dutta S."/>
            <person name="Khatun A."/>
            <person name="Gupta D.R."/>
            <person name="Surovy M.Z."/>
            <person name="Rahman M.M."/>
            <person name="Mahmud N.U."/>
            <person name="Emes R."/>
            <person name="Warry A."/>
            <person name="West H."/>
            <person name="Clarke M.L."/>
            <person name="Islam M.T."/>
        </authorList>
    </citation>
    <scope>NUCLEOTIDE SEQUENCE [LARGE SCALE GENOMIC DNA]</scope>
    <source>
        <strain evidence="3 4">BTL07</strain>
    </source>
</reference>